<keyword evidence="2" id="KW-1185">Reference proteome</keyword>
<dbReference type="KEGG" id="ppru:FDP22_20490"/>
<name>A0A5B8FJA6_9RHOB</name>
<keyword evidence="1" id="KW-0614">Plasmid</keyword>
<dbReference type="OrthoDB" id="9813285at2"/>
<geneLocation type="plasmid" evidence="2">
    <name>pd4m1a</name>
</geneLocation>
<proteinExistence type="predicted"/>
<dbReference type="EMBL" id="CP040819">
    <property type="protein sequence ID" value="QDL94227.1"/>
    <property type="molecule type" value="Genomic_DNA"/>
</dbReference>
<evidence type="ECO:0000313" key="1">
    <source>
        <dbReference type="EMBL" id="QDL94227.1"/>
    </source>
</evidence>
<accession>A0A5B8FJA6</accession>
<dbReference type="RefSeq" id="WP_138579570.1">
    <property type="nucleotide sequence ID" value="NZ_CP040819.1"/>
</dbReference>
<evidence type="ECO:0000313" key="2">
    <source>
        <dbReference type="Proteomes" id="UP000305888"/>
    </source>
</evidence>
<organism evidence="1 2">
    <name type="scientific">Paroceanicella profunda</name>
    <dbReference type="NCBI Taxonomy" id="2579971"/>
    <lineage>
        <taxon>Bacteria</taxon>
        <taxon>Pseudomonadati</taxon>
        <taxon>Pseudomonadota</taxon>
        <taxon>Alphaproteobacteria</taxon>
        <taxon>Rhodobacterales</taxon>
        <taxon>Paracoccaceae</taxon>
        <taxon>Paroceanicella</taxon>
    </lineage>
</organism>
<gene>
    <name evidence="1" type="ORF">FDP22_20490</name>
</gene>
<reference evidence="1 2" key="1">
    <citation type="submission" date="2019-06" db="EMBL/GenBank/DDBJ databases">
        <title>Genome sequence of Rhodobacteraceae bacterium D4M1.</title>
        <authorList>
            <person name="Cao J."/>
        </authorList>
    </citation>
    <scope>NUCLEOTIDE SEQUENCE [LARGE SCALE GENOMIC DNA]</scope>
    <source>
        <strain evidence="1 2">D4M1</strain>
        <plasmid evidence="2">pd4m1a</plasmid>
    </source>
</reference>
<dbReference type="Proteomes" id="UP000305888">
    <property type="component" value="Plasmid pD4M1A"/>
</dbReference>
<sequence length="69" mass="7439">MPKRRNQGVGVSARAVPDAVEGTRIPMDGKGRCLHNIFVGRLRPPPKHEGIPCHAWEAGSRAKARISGS</sequence>
<protein>
    <submittedName>
        <fullName evidence="1">Uncharacterized protein</fullName>
    </submittedName>
</protein>
<dbReference type="AlphaFoldDB" id="A0A5B8FJA6"/>